<evidence type="ECO:0000313" key="4">
    <source>
        <dbReference type="Proteomes" id="UP001152484"/>
    </source>
</evidence>
<dbReference type="EMBL" id="CAMAPE010000010">
    <property type="protein sequence ID" value="CAH9078914.1"/>
    <property type="molecule type" value="Genomic_DNA"/>
</dbReference>
<comment type="caution">
    <text evidence="3">The sequence shown here is derived from an EMBL/GenBank/DDBJ whole genome shotgun (WGS) entry which is preliminary data.</text>
</comment>
<evidence type="ECO:0000313" key="3">
    <source>
        <dbReference type="EMBL" id="CAH9078914.1"/>
    </source>
</evidence>
<feature type="compositionally biased region" description="Basic and acidic residues" evidence="1">
    <location>
        <begin position="225"/>
        <end position="235"/>
    </location>
</feature>
<gene>
    <name evidence="3" type="ORF">CEURO_LOCUS6983</name>
</gene>
<feature type="region of interest" description="Disordered" evidence="1">
    <location>
        <begin position="186"/>
        <end position="242"/>
    </location>
</feature>
<protein>
    <recommendedName>
        <fullName evidence="2">Myb/SANT-like domain-containing protein</fullName>
    </recommendedName>
</protein>
<dbReference type="PANTHER" id="PTHR47864:SF2">
    <property type="entry name" value="MYB_SANT-LIKE DNA-BINDING DOMAIN PROTEIN"/>
    <property type="match status" value="1"/>
</dbReference>
<dbReference type="InterPro" id="IPR055314">
    <property type="entry name" value="At2g29880-like"/>
</dbReference>
<feature type="domain" description="Myb/SANT-like" evidence="2">
    <location>
        <begin position="15"/>
        <end position="111"/>
    </location>
</feature>
<evidence type="ECO:0000256" key="1">
    <source>
        <dbReference type="SAM" id="MobiDB-lite"/>
    </source>
</evidence>
<evidence type="ECO:0000259" key="2">
    <source>
        <dbReference type="Pfam" id="PF12776"/>
    </source>
</evidence>
<reference evidence="3" key="1">
    <citation type="submission" date="2022-07" db="EMBL/GenBank/DDBJ databases">
        <authorList>
            <person name="Macas J."/>
            <person name="Novak P."/>
            <person name="Neumann P."/>
        </authorList>
    </citation>
    <scope>NUCLEOTIDE SEQUENCE</scope>
</reference>
<dbReference type="OrthoDB" id="1926988at2759"/>
<dbReference type="Pfam" id="PF12776">
    <property type="entry name" value="Myb_DNA-bind_3"/>
    <property type="match status" value="1"/>
</dbReference>
<proteinExistence type="predicted"/>
<keyword evidence="4" id="KW-1185">Reference proteome</keyword>
<dbReference type="InterPro" id="IPR024752">
    <property type="entry name" value="Myb/SANT-like_dom"/>
</dbReference>
<accession>A0A9P0YW45</accession>
<dbReference type="AlphaFoldDB" id="A0A9P0YW45"/>
<feature type="compositionally biased region" description="Polar residues" evidence="1">
    <location>
        <begin position="198"/>
        <end position="208"/>
    </location>
</feature>
<dbReference type="Proteomes" id="UP001152484">
    <property type="component" value="Unassembled WGS sequence"/>
</dbReference>
<name>A0A9P0YW45_CUSEU</name>
<sequence length="255" mass="28862">MGDLQGKEKAVYNAWSTEESSLLLDLLVEAAQRGWRDCSGLITKQTVESKILPVLNEKLGCQKTYKEYQSRWRYFKQRYQKYVDLMKFSSGFGWDPITKKFTASDEVWKNYLESHGAHKSLRTDTIHDYEDLQIVVGNVTATGKNSVGLGEESDARTYDVEENTQASIEDYVYDESQDAYVPTQQDPIHDLTVPPTCANRSPTPSRSSGSKKRTRDQCEGSSKPKSSESRSEFKKKVASGMDSIAEIASDIRRIL</sequence>
<organism evidence="3 4">
    <name type="scientific">Cuscuta europaea</name>
    <name type="common">European dodder</name>
    <dbReference type="NCBI Taxonomy" id="41803"/>
    <lineage>
        <taxon>Eukaryota</taxon>
        <taxon>Viridiplantae</taxon>
        <taxon>Streptophyta</taxon>
        <taxon>Embryophyta</taxon>
        <taxon>Tracheophyta</taxon>
        <taxon>Spermatophyta</taxon>
        <taxon>Magnoliopsida</taxon>
        <taxon>eudicotyledons</taxon>
        <taxon>Gunneridae</taxon>
        <taxon>Pentapetalae</taxon>
        <taxon>asterids</taxon>
        <taxon>lamiids</taxon>
        <taxon>Solanales</taxon>
        <taxon>Convolvulaceae</taxon>
        <taxon>Cuscuteae</taxon>
        <taxon>Cuscuta</taxon>
        <taxon>Cuscuta subgen. Cuscuta</taxon>
    </lineage>
</organism>
<dbReference type="PANTHER" id="PTHR47864">
    <property type="entry name" value="TRANSMEMBRANE PROTEIN"/>
    <property type="match status" value="1"/>
</dbReference>